<evidence type="ECO:0000313" key="10">
    <source>
        <dbReference type="EMBL" id="AXX94975.1"/>
    </source>
</evidence>
<dbReference type="SMART" id="SM00448">
    <property type="entry name" value="REC"/>
    <property type="match status" value="1"/>
</dbReference>
<name>A0A347U7Z7_9BACT</name>
<dbReference type="InterPro" id="IPR016032">
    <property type="entry name" value="Sig_transdc_resp-reg_C-effctor"/>
</dbReference>
<feature type="domain" description="Response regulatory" evidence="8">
    <location>
        <begin position="5"/>
        <end position="120"/>
    </location>
</feature>
<accession>A0A347U7Z7</accession>
<reference evidence="10 12" key="2">
    <citation type="submission" date="2018-08" db="EMBL/GenBank/DDBJ databases">
        <title>Complete genome of the Arcobacter ellisii type strain LMG 26155.</title>
        <authorList>
            <person name="Miller W.G."/>
            <person name="Yee E."/>
            <person name="Bono J.L."/>
        </authorList>
    </citation>
    <scope>NUCLEOTIDE SEQUENCE [LARGE SCALE GENOMIC DNA]</scope>
    <source>
        <strain evidence="10 12">LMG 26155</strain>
    </source>
</reference>
<dbReference type="InterPro" id="IPR001867">
    <property type="entry name" value="OmpR/PhoB-type_DNA-bd"/>
</dbReference>
<gene>
    <name evidence="10" type="ORF">AELL_1312</name>
    <name evidence="11" type="ORF">CP962_08095</name>
</gene>
<dbReference type="SUPFAM" id="SSF52172">
    <property type="entry name" value="CheY-like"/>
    <property type="match status" value="1"/>
</dbReference>
<keyword evidence="2" id="KW-0902">Two-component regulatory system</keyword>
<dbReference type="CDD" id="cd00383">
    <property type="entry name" value="trans_reg_C"/>
    <property type="match status" value="1"/>
</dbReference>
<dbReference type="SUPFAM" id="SSF46894">
    <property type="entry name" value="C-terminal effector domain of the bipartite response regulators"/>
    <property type="match status" value="1"/>
</dbReference>
<dbReference type="OrthoDB" id="8912111at2"/>
<evidence type="ECO:0000259" key="9">
    <source>
        <dbReference type="PROSITE" id="PS51755"/>
    </source>
</evidence>
<evidence type="ECO:0000313" key="12">
    <source>
        <dbReference type="Proteomes" id="UP000262582"/>
    </source>
</evidence>
<dbReference type="Proteomes" id="UP000262582">
    <property type="component" value="Chromosome"/>
</dbReference>
<dbReference type="GO" id="GO:0000156">
    <property type="term" value="F:phosphorelay response regulator activity"/>
    <property type="evidence" value="ECO:0007669"/>
    <property type="project" value="TreeGrafter"/>
</dbReference>
<dbReference type="CDD" id="cd17534">
    <property type="entry name" value="REC_DC-like"/>
    <property type="match status" value="1"/>
</dbReference>
<feature type="domain" description="OmpR/PhoB-type" evidence="9">
    <location>
        <begin position="133"/>
        <end position="226"/>
    </location>
</feature>
<evidence type="ECO:0000256" key="7">
    <source>
        <dbReference type="PROSITE-ProRule" id="PRU01091"/>
    </source>
</evidence>
<keyword evidence="12" id="KW-1185">Reference proteome</keyword>
<dbReference type="Proteomes" id="UP000290588">
    <property type="component" value="Unassembled WGS sequence"/>
</dbReference>
<dbReference type="GO" id="GO:0006355">
    <property type="term" value="P:regulation of DNA-templated transcription"/>
    <property type="evidence" value="ECO:0007669"/>
    <property type="project" value="InterPro"/>
</dbReference>
<dbReference type="GO" id="GO:0005829">
    <property type="term" value="C:cytosol"/>
    <property type="evidence" value="ECO:0007669"/>
    <property type="project" value="TreeGrafter"/>
</dbReference>
<dbReference type="InterPro" id="IPR001789">
    <property type="entry name" value="Sig_transdc_resp-reg_receiver"/>
</dbReference>
<dbReference type="Gene3D" id="3.40.50.2300">
    <property type="match status" value="1"/>
</dbReference>
<dbReference type="InterPro" id="IPR039420">
    <property type="entry name" value="WalR-like"/>
</dbReference>
<dbReference type="InterPro" id="IPR011006">
    <property type="entry name" value="CheY-like_superfamily"/>
</dbReference>
<keyword evidence="1 6" id="KW-0597">Phosphoprotein</keyword>
<evidence type="ECO:0000256" key="2">
    <source>
        <dbReference type="ARBA" id="ARBA00023012"/>
    </source>
</evidence>
<proteinExistence type="predicted"/>
<evidence type="ECO:0000259" key="8">
    <source>
        <dbReference type="PROSITE" id="PS50110"/>
    </source>
</evidence>
<dbReference type="Pfam" id="PF00486">
    <property type="entry name" value="Trans_reg_C"/>
    <property type="match status" value="1"/>
</dbReference>
<evidence type="ECO:0000256" key="3">
    <source>
        <dbReference type="ARBA" id="ARBA00023015"/>
    </source>
</evidence>
<sequence length="226" mass="26002">MKKTKILIVEDESIVALDIKRTLEKLDYEITNTAFDYQGAINSVLMNKPDLILMDVNLGKSKDGIETAKKIKSFDDIPIIFLTAFSDEETINRAIQTKPVSYLIKPFKRDELKSNIMLGLYKNRGLKEDFINNNLICIGEDYYFNNDENKLYYKSLPINLGSKEVLLLKILLESKGQIVSFADLESLIWGSCIISDSTLRTLIYRLRTKLEYKFIETIPYVGCRIC</sequence>
<organism evidence="11 13">
    <name type="scientific">Arcobacter ellisii</name>
    <dbReference type="NCBI Taxonomy" id="913109"/>
    <lineage>
        <taxon>Bacteria</taxon>
        <taxon>Pseudomonadati</taxon>
        <taxon>Campylobacterota</taxon>
        <taxon>Epsilonproteobacteria</taxon>
        <taxon>Campylobacterales</taxon>
        <taxon>Arcobacteraceae</taxon>
        <taxon>Arcobacter</taxon>
    </lineage>
</organism>
<keyword evidence="5" id="KW-0804">Transcription</keyword>
<dbReference type="Pfam" id="PF00072">
    <property type="entry name" value="Response_reg"/>
    <property type="match status" value="1"/>
</dbReference>
<dbReference type="PROSITE" id="PS50110">
    <property type="entry name" value="RESPONSE_REGULATORY"/>
    <property type="match status" value="1"/>
</dbReference>
<dbReference type="KEGG" id="aell:AELL_1312"/>
<feature type="modified residue" description="4-aspartylphosphate" evidence="6">
    <location>
        <position position="55"/>
    </location>
</feature>
<dbReference type="Gene3D" id="1.10.10.10">
    <property type="entry name" value="Winged helix-like DNA-binding domain superfamily/Winged helix DNA-binding domain"/>
    <property type="match status" value="1"/>
</dbReference>
<evidence type="ECO:0000256" key="4">
    <source>
        <dbReference type="ARBA" id="ARBA00023125"/>
    </source>
</evidence>
<dbReference type="EMBL" id="NXIG01000007">
    <property type="protein sequence ID" value="RXI30299.1"/>
    <property type="molecule type" value="Genomic_DNA"/>
</dbReference>
<evidence type="ECO:0000256" key="6">
    <source>
        <dbReference type="PROSITE-ProRule" id="PRU00169"/>
    </source>
</evidence>
<dbReference type="PROSITE" id="PS51755">
    <property type="entry name" value="OMPR_PHOB"/>
    <property type="match status" value="1"/>
</dbReference>
<protein>
    <submittedName>
        <fullName evidence="11">DNA-binding response regulator</fullName>
    </submittedName>
    <submittedName>
        <fullName evidence="10">Two-component system response regulator</fullName>
    </submittedName>
</protein>
<evidence type="ECO:0000313" key="11">
    <source>
        <dbReference type="EMBL" id="RXI30299.1"/>
    </source>
</evidence>
<feature type="DNA-binding region" description="OmpR/PhoB-type" evidence="7">
    <location>
        <begin position="133"/>
        <end position="226"/>
    </location>
</feature>
<dbReference type="EMBL" id="CP032097">
    <property type="protein sequence ID" value="AXX94975.1"/>
    <property type="molecule type" value="Genomic_DNA"/>
</dbReference>
<dbReference type="SMART" id="SM00862">
    <property type="entry name" value="Trans_reg_C"/>
    <property type="match status" value="1"/>
</dbReference>
<evidence type="ECO:0000256" key="5">
    <source>
        <dbReference type="ARBA" id="ARBA00023163"/>
    </source>
</evidence>
<keyword evidence="4 7" id="KW-0238">DNA-binding</keyword>
<dbReference type="AlphaFoldDB" id="A0A347U7Z7"/>
<keyword evidence="3" id="KW-0805">Transcription regulation</keyword>
<evidence type="ECO:0000313" key="13">
    <source>
        <dbReference type="Proteomes" id="UP000290588"/>
    </source>
</evidence>
<dbReference type="GO" id="GO:0000976">
    <property type="term" value="F:transcription cis-regulatory region binding"/>
    <property type="evidence" value="ECO:0007669"/>
    <property type="project" value="TreeGrafter"/>
</dbReference>
<dbReference type="PANTHER" id="PTHR48111">
    <property type="entry name" value="REGULATOR OF RPOS"/>
    <property type="match status" value="1"/>
</dbReference>
<dbReference type="InterPro" id="IPR036388">
    <property type="entry name" value="WH-like_DNA-bd_sf"/>
</dbReference>
<dbReference type="GO" id="GO:0032993">
    <property type="term" value="C:protein-DNA complex"/>
    <property type="evidence" value="ECO:0007669"/>
    <property type="project" value="TreeGrafter"/>
</dbReference>
<dbReference type="RefSeq" id="WP_118917171.1">
    <property type="nucleotide sequence ID" value="NZ_CP032097.1"/>
</dbReference>
<evidence type="ECO:0000256" key="1">
    <source>
        <dbReference type="ARBA" id="ARBA00022553"/>
    </source>
</evidence>
<dbReference type="PANTHER" id="PTHR48111:SF1">
    <property type="entry name" value="TWO-COMPONENT RESPONSE REGULATOR ORR33"/>
    <property type="match status" value="1"/>
</dbReference>
<reference evidence="11 13" key="1">
    <citation type="submission" date="2017-09" db="EMBL/GenBank/DDBJ databases">
        <title>Genomics of the genus Arcobacter.</title>
        <authorList>
            <person name="Perez-Cataluna A."/>
            <person name="Figueras M.J."/>
            <person name="Salas-Masso N."/>
        </authorList>
    </citation>
    <scope>NUCLEOTIDE SEQUENCE [LARGE SCALE GENOMIC DNA]</scope>
    <source>
        <strain evidence="11 13">CECT 7837</strain>
    </source>
</reference>